<name>A0ACC2FXF6_DALPE</name>
<gene>
    <name evidence="1" type="ORF">DPEC_G00232230</name>
</gene>
<comment type="caution">
    <text evidence="1">The sequence shown here is derived from an EMBL/GenBank/DDBJ whole genome shotgun (WGS) entry which is preliminary data.</text>
</comment>
<dbReference type="Proteomes" id="UP001157502">
    <property type="component" value="Chromosome 20"/>
</dbReference>
<keyword evidence="2" id="KW-1185">Reference proteome</keyword>
<evidence type="ECO:0000313" key="2">
    <source>
        <dbReference type="Proteomes" id="UP001157502"/>
    </source>
</evidence>
<dbReference type="EMBL" id="CM055747">
    <property type="protein sequence ID" value="KAJ7995971.1"/>
    <property type="molecule type" value="Genomic_DNA"/>
</dbReference>
<organism evidence="1 2">
    <name type="scientific">Dallia pectoralis</name>
    <name type="common">Alaska blackfish</name>
    <dbReference type="NCBI Taxonomy" id="75939"/>
    <lineage>
        <taxon>Eukaryota</taxon>
        <taxon>Metazoa</taxon>
        <taxon>Chordata</taxon>
        <taxon>Craniata</taxon>
        <taxon>Vertebrata</taxon>
        <taxon>Euteleostomi</taxon>
        <taxon>Actinopterygii</taxon>
        <taxon>Neopterygii</taxon>
        <taxon>Teleostei</taxon>
        <taxon>Protacanthopterygii</taxon>
        <taxon>Esociformes</taxon>
        <taxon>Umbridae</taxon>
        <taxon>Dallia</taxon>
    </lineage>
</organism>
<evidence type="ECO:0000313" key="1">
    <source>
        <dbReference type="EMBL" id="KAJ7995971.1"/>
    </source>
</evidence>
<sequence>MENDQNTYRPPPYNSVALPTQPPPQYDEVVGARGWGDPPSQPYYIPQPLPNVSVVQVPQSPPPRPKQRLSCGNNACCYGRSGGVVLLLVVLGIAIWLGVFYVPTLMAGYQSSSEANRPSELEKDICPTNSVECDGRQDCRLGSDETNCVRFGMNMALQVKTNISWGFLPVCNSGWSVGLASQTCAQLGFRAVYGTSIVKDGSSRTLTVTRKASKTIQGMVSVHSSSCPGNDAVSLQCVNCGRQQSPRIIGGAVANLGDWPWQVSLHFRERHTCGGTLVAPDFVVTAAHCFPSTDSTSTVPSNWRVYPGTVSQLNLPPPAMVQTIIIHESYDRSTNSYDIALLKLTQSVVFSKSIQPVCLPAYDKTFPPGTSCWTSGFGTTMEGAASGSTSLMAVSVDIIDTRVCNRTAVYNGQVTKNMLCAGNMLGGKDSCQGDSGGPLVCKDSDQLWYLTGVTSWGTGCGRLNRPGVYSNVSSLLPWVYSKMQQLRP</sequence>
<protein>
    <submittedName>
        <fullName evidence="1">Uncharacterized protein</fullName>
    </submittedName>
</protein>
<accession>A0ACC2FXF6</accession>
<proteinExistence type="predicted"/>
<reference evidence="1" key="1">
    <citation type="submission" date="2021-05" db="EMBL/GenBank/DDBJ databases">
        <authorList>
            <person name="Pan Q."/>
            <person name="Jouanno E."/>
            <person name="Zahm M."/>
            <person name="Klopp C."/>
            <person name="Cabau C."/>
            <person name="Louis A."/>
            <person name="Berthelot C."/>
            <person name="Parey E."/>
            <person name="Roest Crollius H."/>
            <person name="Montfort J."/>
            <person name="Robinson-Rechavi M."/>
            <person name="Bouchez O."/>
            <person name="Lampietro C."/>
            <person name="Lopez Roques C."/>
            <person name="Donnadieu C."/>
            <person name="Postlethwait J."/>
            <person name="Bobe J."/>
            <person name="Dillon D."/>
            <person name="Chandos A."/>
            <person name="von Hippel F."/>
            <person name="Guiguen Y."/>
        </authorList>
    </citation>
    <scope>NUCLEOTIDE SEQUENCE</scope>
    <source>
        <strain evidence="1">YG-Jan2019</strain>
    </source>
</reference>